<evidence type="ECO:0000259" key="5">
    <source>
        <dbReference type="SMART" id="SM00478"/>
    </source>
</evidence>
<name>A0ABW5DIK7_9HYPH</name>
<dbReference type="InterPro" id="IPR051912">
    <property type="entry name" value="Alkylbase_DNA_Glycosylase/TA"/>
</dbReference>
<proteinExistence type="predicted"/>
<dbReference type="Gene3D" id="1.10.1670.40">
    <property type="match status" value="1"/>
</dbReference>
<dbReference type="CDD" id="cd00056">
    <property type="entry name" value="ENDO3c"/>
    <property type="match status" value="1"/>
</dbReference>
<dbReference type="InterPro" id="IPR003265">
    <property type="entry name" value="HhH-GPD_domain"/>
</dbReference>
<evidence type="ECO:0000256" key="1">
    <source>
        <dbReference type="ARBA" id="ARBA00000086"/>
    </source>
</evidence>
<comment type="caution">
    <text evidence="6">The sequence shown here is derived from an EMBL/GenBank/DDBJ whole genome shotgun (WGS) entry which is preliminary data.</text>
</comment>
<feature type="domain" description="HhH-GPD" evidence="5">
    <location>
        <begin position="51"/>
        <end position="201"/>
    </location>
</feature>
<protein>
    <recommendedName>
        <fullName evidence="2">DNA-3-methyladenine glycosylase II</fullName>
        <ecNumber evidence="2">3.2.2.21</ecNumber>
    </recommendedName>
</protein>
<dbReference type="EMBL" id="JBHUIR010000046">
    <property type="protein sequence ID" value="MFD2260555.1"/>
    <property type="molecule type" value="Genomic_DNA"/>
</dbReference>
<dbReference type="Proteomes" id="UP001597373">
    <property type="component" value="Unassembled WGS sequence"/>
</dbReference>
<accession>A0ABW5DIK7</accession>
<dbReference type="SMART" id="SM00478">
    <property type="entry name" value="ENDO3c"/>
    <property type="match status" value="1"/>
</dbReference>
<evidence type="ECO:0000256" key="4">
    <source>
        <dbReference type="ARBA" id="ARBA00023204"/>
    </source>
</evidence>
<evidence type="ECO:0000256" key="2">
    <source>
        <dbReference type="ARBA" id="ARBA00012000"/>
    </source>
</evidence>
<dbReference type="InterPro" id="IPR011257">
    <property type="entry name" value="DNA_glycosylase"/>
</dbReference>
<sequence>MERIRSEADIVRALDELEAADPRLAGVRRRVSAVDLRLSEPNFASLAAIVVAQQVSRASAQAMLDRLSRKVQPLSAGQLLAAGPAALVEARLSQAKQRALLALAASIEEEKLDLAALAECPSAEAIATLSALPGIGPWTAEVFLLTAGHPDVFPSRDVALQAAVAEGLGLTARPADRVLAAMALAWSPWRSVATRLFWALYREMKGREVLPSVAAPHNPWKPAMQAPSRPTICFTRLSRRD</sequence>
<reference evidence="7" key="1">
    <citation type="journal article" date="2019" name="Int. J. Syst. Evol. Microbiol.">
        <title>The Global Catalogue of Microorganisms (GCM) 10K type strain sequencing project: providing services to taxonomists for standard genome sequencing and annotation.</title>
        <authorList>
            <consortium name="The Broad Institute Genomics Platform"/>
            <consortium name="The Broad Institute Genome Sequencing Center for Infectious Disease"/>
            <person name="Wu L."/>
            <person name="Ma J."/>
        </authorList>
    </citation>
    <scope>NUCLEOTIDE SEQUENCE [LARGE SCALE GENOMIC DNA]</scope>
    <source>
        <strain evidence="7">KCTC 23707</strain>
    </source>
</reference>
<organism evidence="6 7">
    <name type="scientific">Chelativorans composti</name>
    <dbReference type="NCBI Taxonomy" id="768533"/>
    <lineage>
        <taxon>Bacteria</taxon>
        <taxon>Pseudomonadati</taxon>
        <taxon>Pseudomonadota</taxon>
        <taxon>Alphaproteobacteria</taxon>
        <taxon>Hyphomicrobiales</taxon>
        <taxon>Phyllobacteriaceae</taxon>
        <taxon>Chelativorans</taxon>
    </lineage>
</organism>
<dbReference type="SUPFAM" id="SSF48150">
    <property type="entry name" value="DNA-glycosylase"/>
    <property type="match status" value="1"/>
</dbReference>
<evidence type="ECO:0000256" key="3">
    <source>
        <dbReference type="ARBA" id="ARBA00022763"/>
    </source>
</evidence>
<evidence type="ECO:0000313" key="6">
    <source>
        <dbReference type="EMBL" id="MFD2260555.1"/>
    </source>
</evidence>
<dbReference type="PANTHER" id="PTHR43003:SF13">
    <property type="entry name" value="DNA-3-METHYLADENINE GLYCOSYLASE 2"/>
    <property type="match status" value="1"/>
</dbReference>
<dbReference type="PANTHER" id="PTHR43003">
    <property type="entry name" value="DNA-3-METHYLADENINE GLYCOSYLASE"/>
    <property type="match status" value="1"/>
</dbReference>
<comment type="catalytic activity">
    <reaction evidence="1">
        <text>Hydrolysis of alkylated DNA, releasing 3-methyladenine, 3-methylguanine, 7-methylguanine and 7-methyladenine.</text>
        <dbReference type="EC" id="3.2.2.21"/>
    </reaction>
</comment>
<gene>
    <name evidence="6" type="ORF">ACFSMZ_12370</name>
</gene>
<keyword evidence="3" id="KW-0227">DNA damage</keyword>
<evidence type="ECO:0000313" key="7">
    <source>
        <dbReference type="Proteomes" id="UP001597373"/>
    </source>
</evidence>
<dbReference type="EC" id="3.2.2.21" evidence="2"/>
<dbReference type="Gene3D" id="1.10.340.30">
    <property type="entry name" value="Hypothetical protein, domain 2"/>
    <property type="match status" value="1"/>
</dbReference>
<keyword evidence="7" id="KW-1185">Reference proteome</keyword>
<dbReference type="RefSeq" id="WP_345097625.1">
    <property type="nucleotide sequence ID" value="NZ_BAABGS010000007.1"/>
</dbReference>
<keyword evidence="4" id="KW-0234">DNA repair</keyword>